<organism evidence="1 2">
    <name type="scientific">Pseudomonas emilianonis</name>
    <dbReference type="NCBI Taxonomy" id="2915812"/>
    <lineage>
        <taxon>Bacteria</taxon>
        <taxon>Pseudomonadati</taxon>
        <taxon>Pseudomonadota</taxon>
        <taxon>Gammaproteobacteria</taxon>
        <taxon>Pseudomonadales</taxon>
        <taxon>Pseudomonadaceae</taxon>
        <taxon>Pseudomonas</taxon>
    </lineage>
</organism>
<evidence type="ECO:0000313" key="1">
    <source>
        <dbReference type="EMBL" id="MCK1788292.1"/>
    </source>
</evidence>
<keyword evidence="2" id="KW-1185">Reference proteome</keyword>
<gene>
    <name evidence="1" type="ORF">L9Z73_29470</name>
</gene>
<proteinExistence type="predicted"/>
<feature type="non-terminal residue" evidence="1">
    <location>
        <position position="1"/>
    </location>
</feature>
<accession>A0ABT0ERY2</accession>
<sequence length="37" mass="3781">QPAPIHVIWPTAAHMPARTRCAIDALVAGTPSCLAGS</sequence>
<dbReference type="Proteomes" id="UP001317085">
    <property type="component" value="Unassembled WGS sequence"/>
</dbReference>
<reference evidence="1 2" key="1">
    <citation type="submission" date="2022-02" db="EMBL/GenBank/DDBJ databases">
        <title>Comparative genomics of the first Antarctic Pseudomonas spp. capable of biotransforming 2,4,6-Trinitrotoluene.</title>
        <authorList>
            <person name="Cabrera M.A."/>
            <person name="Marquez S.L."/>
            <person name="Perez-Donoso J.M."/>
        </authorList>
    </citation>
    <scope>NUCLEOTIDE SEQUENCE [LARGE SCALE GENOMIC DNA]</scope>
    <source>
        <strain evidence="1 2">TNT11</strain>
    </source>
</reference>
<name>A0ABT0ERY2_9PSED</name>
<comment type="caution">
    <text evidence="1">The sequence shown here is derived from an EMBL/GenBank/DDBJ whole genome shotgun (WGS) entry which is preliminary data.</text>
</comment>
<evidence type="ECO:0000313" key="2">
    <source>
        <dbReference type="Proteomes" id="UP001317085"/>
    </source>
</evidence>
<dbReference type="EMBL" id="JAKNRV010000572">
    <property type="protein sequence ID" value="MCK1788292.1"/>
    <property type="molecule type" value="Genomic_DNA"/>
</dbReference>
<protein>
    <submittedName>
        <fullName evidence="1">LysR family transcriptional regulator</fullName>
    </submittedName>
</protein>